<proteinExistence type="predicted"/>
<reference evidence="2" key="1">
    <citation type="journal article" date="2019" name="Int. J. Syst. Evol. Microbiol.">
        <title>The Global Catalogue of Microorganisms (GCM) 10K type strain sequencing project: providing services to taxonomists for standard genome sequencing and annotation.</title>
        <authorList>
            <consortium name="The Broad Institute Genomics Platform"/>
            <consortium name="The Broad Institute Genome Sequencing Center for Infectious Disease"/>
            <person name="Wu L."/>
            <person name="Ma J."/>
        </authorList>
    </citation>
    <scope>NUCLEOTIDE SEQUENCE [LARGE SCALE GENOMIC DNA]</scope>
    <source>
        <strain evidence="2">KCTC 62784</strain>
    </source>
</reference>
<dbReference type="Proteomes" id="UP001595384">
    <property type="component" value="Unassembled WGS sequence"/>
</dbReference>
<evidence type="ECO:0000313" key="1">
    <source>
        <dbReference type="EMBL" id="MFC3024864.1"/>
    </source>
</evidence>
<name>A0ABV7CBT4_9VIBR</name>
<accession>A0ABV7CBT4</accession>
<gene>
    <name evidence="1" type="ORF">ACFODT_13670</name>
</gene>
<dbReference type="EMBL" id="JBHRSE010000093">
    <property type="protein sequence ID" value="MFC3024864.1"/>
    <property type="molecule type" value="Genomic_DNA"/>
</dbReference>
<organism evidence="1 2">
    <name type="scientific">Vibrio zhugei</name>
    <dbReference type="NCBI Taxonomy" id="2479546"/>
    <lineage>
        <taxon>Bacteria</taxon>
        <taxon>Pseudomonadati</taxon>
        <taxon>Pseudomonadota</taxon>
        <taxon>Gammaproteobacteria</taxon>
        <taxon>Vibrionales</taxon>
        <taxon>Vibrionaceae</taxon>
        <taxon>Vibrio</taxon>
    </lineage>
</organism>
<comment type="caution">
    <text evidence="1">The sequence shown here is derived from an EMBL/GenBank/DDBJ whole genome shotgun (WGS) entry which is preliminary data.</text>
</comment>
<evidence type="ECO:0000313" key="2">
    <source>
        <dbReference type="Proteomes" id="UP001595384"/>
    </source>
</evidence>
<sequence length="543" mass="62416">MKYQQCWKSGTGHNYHVDFRELEQYCTSEHTKWLLTRFDSSGWNSSTKASMYPIIRRVLVWKYAANDSKGKVSFSTEICSEFILANYLSMISCGTGLSGKTITGKTLGRLGAILSSCLTKFGLKPIPREKRNLDTYSGRLDSNNYSIKELKTIGRALLRDRKALLKKFVENLPERKKEIIFDKLIYNAVFLTIYYLGSGQTETINMYIDDKFKMKKMGGNRLSIMGVKSRNNYKNNEYNFTPRQSCKTFFESHLTFLKEHPTELVSKTLFLFKRLHGASPSQVSLRVYVRYLRRTYDDIDALYQDNPTFRLNCSLLKSTIKQKMEAEKGRLHASLATRNSPNTFDTAKYSKTTETDAKRQLAIGVTTLQYLGENPSGGTKVAIVRTKELIGNVLTPEEFNLLKSKTEGNVERITNGGFCKGNESPQRNEFQKNMNKNELLSDDDKSHMGCGFVVKCFSCKNFGVVDDSNDIWRLLSFEQRLNEAMTLHKDLSHFIQNYGEIKLNIVELKKRFKKSNLKAAEMKLKREIHPIWDENSIEDILRG</sequence>
<protein>
    <submittedName>
        <fullName evidence="1">Uncharacterized protein</fullName>
    </submittedName>
</protein>
<keyword evidence="2" id="KW-1185">Reference proteome</keyword>
<dbReference type="RefSeq" id="WP_199287022.1">
    <property type="nucleotide sequence ID" value="NZ_AP024912.1"/>
</dbReference>